<organism evidence="4 5">
    <name type="scientific">Micromonospora lutea</name>
    <dbReference type="NCBI Taxonomy" id="419825"/>
    <lineage>
        <taxon>Bacteria</taxon>
        <taxon>Bacillati</taxon>
        <taxon>Actinomycetota</taxon>
        <taxon>Actinomycetes</taxon>
        <taxon>Micromonosporales</taxon>
        <taxon>Micromonosporaceae</taxon>
        <taxon>Micromonospora</taxon>
    </lineage>
</organism>
<dbReference type="Proteomes" id="UP000643165">
    <property type="component" value="Unassembled WGS sequence"/>
</dbReference>
<comment type="caution">
    <text evidence="4">The sequence shown here is derived from an EMBL/GenBank/DDBJ whole genome shotgun (WGS) entry which is preliminary data.</text>
</comment>
<evidence type="ECO:0000256" key="1">
    <source>
        <dbReference type="SAM" id="MobiDB-lite"/>
    </source>
</evidence>
<feature type="compositionally biased region" description="Low complexity" evidence="1">
    <location>
        <begin position="406"/>
        <end position="430"/>
    </location>
</feature>
<dbReference type="SUPFAM" id="SSF52266">
    <property type="entry name" value="SGNH hydrolase"/>
    <property type="match status" value="1"/>
</dbReference>
<feature type="region of interest" description="Disordered" evidence="1">
    <location>
        <begin position="396"/>
        <end position="447"/>
    </location>
</feature>
<dbReference type="InterPro" id="IPR036514">
    <property type="entry name" value="SGNH_hydro_sf"/>
</dbReference>
<proteinExistence type="predicted"/>
<protein>
    <recommendedName>
        <fullName evidence="3">Golvesin/Xly CBD-like domain-containing protein</fullName>
    </recommendedName>
</protein>
<dbReference type="PANTHER" id="PTHR37981">
    <property type="entry name" value="LIPASE 2"/>
    <property type="match status" value="1"/>
</dbReference>
<sequence length="1344" mass="144814">MSGFTEVAVRRPLISLLALAVLLPLAPSSSAASAAPATPDSDPEPPRPPQAAPLAPDRVLDPDRRLGKSWRQSADRVMTTSADETGLHILVADADTAYQWRTVTTLAEPGVATDQWVGQACLTGSGRTAVAVYAPRQFTNRETLSNAGAFAAVVNLETGWVSKLPERYSLAYHNPGCGSGESVVLTRLELPATPQAGTTARTVLTTLDTRRIGGARQVITPGQVTSAIPVGRTIVAAKGDELVSIDRQGRLTTRARTAGTPFRLLPDGADDVAFQVARVDTTDLVRYAGGELTTVASAPLGTVKLRPGADGQVFVVGGRSGARLAGRSLPTRWRSVDALPDSDVSRSGDLVVTRVRTGTEAAGQGGGAGDGRPDRVAISAQLADGSDVAFTVAPMLHRQGRERTAADGGSDGSSDGSSDGGTTARTSAADPDPATVPWDPDRSCAVPRNDETIQVYQPSREQMEWAANLAVRGQLTFQRPANWSNNGLPAYAPQGMFPSLPLSGGGFVPAQVFLGILAQESNLLQASWHAVDGLAGNPLTSLGFYGLDLMNPDVTKINWAHTDCGYGVGQVTTGMKRSDTDQWITGVQWDYTKQRAVALDYATNAAAGLRILQDKWNTTRNAGLIANNGDPQYIENWWFAIWAYNTGFYPQDGSQPWGVGWANNPSNPNFPPDRQMFLTAPLDVPTANPPIDDDIGYDNAKHPNHWSYPERVMGFAYTSLRRYNYSTGNYSPTYSTALERNKFVAQPTRFTFCVPARNACDPATSQVPGGHPGEPAGPCTRDDLKCWWNGPVTWTDCAINCGLETRRYTTVEPRPYATAIYDSQCGRNGLPDNALVIDDIDSASALGPQGCARNHTRVGKFSFTYQGRSGPNGTTIYPGKVDTHQIGGGFGGHFWFAHSQASENSPHKVTGRWTPTNRLNGWATVMVHLPDHGAHTQQAKYTINTGQGVKTRYIPTRTEQHRWVKLGTYQFSNQAAQYVELTNITEDGKGVEDVAWDAVAFVPLAAKPRHFVVAMGDSYGSGEGAGGYYGETDNNYGSESWNACRRTNRSWQMLTRLPGSSSSIRDRVAAHDPSLDFQFVSCSGATAAKMRGTATPSHWQASSPSIGYYHGQAEGQFREMSQIESGALDNNTTLVLLSAGGNDANFSGTMSHCAIETCDTASYETTVRQRIDSSQSQVRQLIDAVATRAPNATIMLVGYPRLFADYHQDQCVFGRYSRGEMSMVNRLALHMRDGQRQMVDQARAAGRRVQFTDMVEGMLDHGTCRKYDTTHDILVPDDINSVVAGPAGRGDFRMIEGDTYATCVGWITAGLNVCISRASFHPKDTGNVTYANAVTARLAAVGYN</sequence>
<name>A0ABQ4IVH5_9ACTN</name>
<dbReference type="PANTHER" id="PTHR37981:SF1">
    <property type="entry name" value="SGNH HYDROLASE-TYPE ESTERASE DOMAIN-CONTAINING PROTEIN"/>
    <property type="match status" value="1"/>
</dbReference>
<keyword evidence="2" id="KW-0732">Signal</keyword>
<feature type="region of interest" description="Disordered" evidence="1">
    <location>
        <begin position="30"/>
        <end position="62"/>
    </location>
</feature>
<dbReference type="Gene3D" id="3.40.50.1110">
    <property type="entry name" value="SGNH hydrolase"/>
    <property type="match status" value="1"/>
</dbReference>
<evidence type="ECO:0000256" key="2">
    <source>
        <dbReference type="SAM" id="SignalP"/>
    </source>
</evidence>
<reference evidence="4 5" key="1">
    <citation type="submission" date="2021-01" db="EMBL/GenBank/DDBJ databases">
        <title>Whole genome shotgun sequence of Verrucosispora lutea NBRC 106530.</title>
        <authorList>
            <person name="Komaki H."/>
            <person name="Tamura T."/>
        </authorList>
    </citation>
    <scope>NUCLEOTIDE SEQUENCE [LARGE SCALE GENOMIC DNA]</scope>
    <source>
        <strain evidence="4 5">NBRC 106530</strain>
    </source>
</reference>
<dbReference type="Pfam" id="PF25275">
    <property type="entry name" value="Golvesin_C"/>
    <property type="match status" value="1"/>
</dbReference>
<dbReference type="InterPro" id="IPR033803">
    <property type="entry name" value="CBD-like_Golvesin-Xly"/>
</dbReference>
<accession>A0ABQ4IVH5</accession>
<feature type="signal peptide" evidence="2">
    <location>
        <begin position="1"/>
        <end position="34"/>
    </location>
</feature>
<evidence type="ECO:0000313" key="5">
    <source>
        <dbReference type="Proteomes" id="UP000643165"/>
    </source>
</evidence>
<dbReference type="InterPro" id="IPR037460">
    <property type="entry name" value="SEST-like"/>
</dbReference>
<feature type="chain" id="PRO_5047520776" description="Golvesin/Xly CBD-like domain-containing protein" evidence="2">
    <location>
        <begin position="35"/>
        <end position="1344"/>
    </location>
</feature>
<dbReference type="EMBL" id="BOPB01000011">
    <property type="protein sequence ID" value="GIJ21923.1"/>
    <property type="molecule type" value="Genomic_DNA"/>
</dbReference>
<evidence type="ECO:0000313" key="4">
    <source>
        <dbReference type="EMBL" id="GIJ21923.1"/>
    </source>
</evidence>
<keyword evidence="5" id="KW-1185">Reference proteome</keyword>
<evidence type="ECO:0000259" key="3">
    <source>
        <dbReference type="Pfam" id="PF25275"/>
    </source>
</evidence>
<feature type="compositionally biased region" description="Low complexity" evidence="1">
    <location>
        <begin position="30"/>
        <end position="40"/>
    </location>
</feature>
<gene>
    <name evidence="4" type="ORF">Vlu01_25470</name>
</gene>
<feature type="domain" description="Golvesin/Xly CBD-like" evidence="3">
    <location>
        <begin position="905"/>
        <end position="1002"/>
    </location>
</feature>